<organism evidence="1">
    <name type="scientific">marine sediment metagenome</name>
    <dbReference type="NCBI Taxonomy" id="412755"/>
    <lineage>
        <taxon>unclassified sequences</taxon>
        <taxon>metagenomes</taxon>
        <taxon>ecological metagenomes</taxon>
    </lineage>
</organism>
<name>X0VPW9_9ZZZZ</name>
<accession>X0VPW9</accession>
<reference evidence="1" key="1">
    <citation type="journal article" date="2014" name="Front. Microbiol.">
        <title>High frequency of phylogenetically diverse reductive dehalogenase-homologous genes in deep subseafloor sedimentary metagenomes.</title>
        <authorList>
            <person name="Kawai M."/>
            <person name="Futagami T."/>
            <person name="Toyoda A."/>
            <person name="Takaki Y."/>
            <person name="Nishi S."/>
            <person name="Hori S."/>
            <person name="Arai W."/>
            <person name="Tsubouchi T."/>
            <person name="Morono Y."/>
            <person name="Uchiyama I."/>
            <person name="Ito T."/>
            <person name="Fujiyama A."/>
            <person name="Inagaki F."/>
            <person name="Takami H."/>
        </authorList>
    </citation>
    <scope>NUCLEOTIDE SEQUENCE</scope>
    <source>
        <strain evidence="1">Expedition CK06-06</strain>
    </source>
</reference>
<sequence length="141" mass="15899">LLVGESEAMKNVKDRKNFIKMAAVAPDYQIARFLRERAQMTAIYNEKVAPVERIIAVQGVPLLQRKDGVIIMLAPLDHVAWTQRLWLKESKGSGTFNKLPGFSGKEVWIIGAFDPVARKALEIEGWKVKEDFASKFLTGKK</sequence>
<dbReference type="EMBL" id="BARS01037608">
    <property type="protein sequence ID" value="GAG14493.1"/>
    <property type="molecule type" value="Genomic_DNA"/>
</dbReference>
<comment type="caution">
    <text evidence="1">The sequence shown here is derived from an EMBL/GenBank/DDBJ whole genome shotgun (WGS) entry which is preliminary data.</text>
</comment>
<dbReference type="AlphaFoldDB" id="X0VPW9"/>
<proteinExistence type="predicted"/>
<feature type="non-terminal residue" evidence="1">
    <location>
        <position position="1"/>
    </location>
</feature>
<gene>
    <name evidence="1" type="ORF">S01H1_57650</name>
</gene>
<evidence type="ECO:0000313" key="1">
    <source>
        <dbReference type="EMBL" id="GAG14493.1"/>
    </source>
</evidence>
<protein>
    <submittedName>
        <fullName evidence="1">Uncharacterized protein</fullName>
    </submittedName>
</protein>